<sequence>MKKILLFASLLTVHFAFAQVSGNINYKNQVVFTDNSINVNFPSNADIIASVKGLANVKADAYVAIFQVTQTGSSTEEVNEIIDKRIGQSLKEIRLKKGVETFVDMITFVPMYDYTVDRKLFSRKTYNEIPVGFELKKNIHIKYTDPNLLDDFMKILSANEIYDLVRVDYFSNTLETVKKDLMNKARLLVLEKAKNYEILLGETFTNAEKKIADGYSITLPVEMYKSYEAYSSSSLSLKKFANVNQATKSTTLYYQPIVNKDFDFVVNPTILEPVIQVQYEVKIAITRTKKPAPKNEKEYILITPSGDLKSLQLSTSK</sequence>
<organism evidence="2 3">
    <name type="scientific">Flavobacterium supellecticarium</name>
    <dbReference type="NCBI Taxonomy" id="2565924"/>
    <lineage>
        <taxon>Bacteria</taxon>
        <taxon>Pseudomonadati</taxon>
        <taxon>Bacteroidota</taxon>
        <taxon>Flavobacteriia</taxon>
        <taxon>Flavobacteriales</taxon>
        <taxon>Flavobacteriaceae</taxon>
        <taxon>Flavobacterium</taxon>
    </lineage>
</organism>
<keyword evidence="3" id="KW-1185">Reference proteome</keyword>
<proteinExistence type="predicted"/>
<keyword evidence="1" id="KW-0732">Signal</keyword>
<dbReference type="OrthoDB" id="1228710at2"/>
<feature type="signal peptide" evidence="1">
    <location>
        <begin position="1"/>
        <end position="18"/>
    </location>
</feature>
<protein>
    <submittedName>
        <fullName evidence="2">SIMPL domain-containing protein</fullName>
    </submittedName>
</protein>
<evidence type="ECO:0000313" key="3">
    <source>
        <dbReference type="Proteomes" id="UP000307507"/>
    </source>
</evidence>
<evidence type="ECO:0000256" key="1">
    <source>
        <dbReference type="SAM" id="SignalP"/>
    </source>
</evidence>
<comment type="caution">
    <text evidence="2">The sequence shown here is derived from an EMBL/GenBank/DDBJ whole genome shotgun (WGS) entry which is preliminary data.</text>
</comment>
<gene>
    <name evidence="2" type="ORF">E6C50_15340</name>
</gene>
<dbReference type="AlphaFoldDB" id="A0A4S3ZRG2"/>
<feature type="chain" id="PRO_5020993451" evidence="1">
    <location>
        <begin position="19"/>
        <end position="317"/>
    </location>
</feature>
<name>A0A4S3ZRG2_9FLAO</name>
<accession>A0A4S3ZRG2</accession>
<evidence type="ECO:0000313" key="2">
    <source>
        <dbReference type="EMBL" id="THF48214.1"/>
    </source>
</evidence>
<reference evidence="2 3" key="1">
    <citation type="submission" date="2019-04" db="EMBL/GenBank/DDBJ databases">
        <title>Flavobacterium sp. nov. isolated from construction timber.</title>
        <authorList>
            <person name="Lin S.-Y."/>
            <person name="Chang C.-T."/>
            <person name="Young C.-C."/>
        </authorList>
    </citation>
    <scope>NUCLEOTIDE SEQUENCE [LARGE SCALE GENOMIC DNA]</scope>
    <source>
        <strain evidence="2 3">CC-CTC003</strain>
    </source>
</reference>
<dbReference type="RefSeq" id="WP_136404115.1">
    <property type="nucleotide sequence ID" value="NZ_SSNZ01000009.1"/>
</dbReference>
<dbReference type="Proteomes" id="UP000307507">
    <property type="component" value="Unassembled WGS sequence"/>
</dbReference>
<dbReference type="EMBL" id="SSNZ01000009">
    <property type="protein sequence ID" value="THF48214.1"/>
    <property type="molecule type" value="Genomic_DNA"/>
</dbReference>